<name>A0ABR1X6G3_9PEZI</name>
<dbReference type="Proteomes" id="UP001480595">
    <property type="component" value="Unassembled WGS sequence"/>
</dbReference>
<dbReference type="SUPFAM" id="SSF50044">
    <property type="entry name" value="SH3-domain"/>
    <property type="match status" value="1"/>
</dbReference>
<keyword evidence="3" id="KW-1185">Reference proteome</keyword>
<proteinExistence type="predicted"/>
<dbReference type="GeneID" id="92084944"/>
<dbReference type="RefSeq" id="XP_066722513.1">
    <property type="nucleotide sequence ID" value="XM_066851881.1"/>
</dbReference>
<comment type="caution">
    <text evidence="2">The sequence shown here is derived from an EMBL/GenBank/DDBJ whole genome shotgun (WGS) entry which is preliminary data.</text>
</comment>
<dbReference type="InterPro" id="IPR036028">
    <property type="entry name" value="SH3-like_dom_sf"/>
</dbReference>
<dbReference type="Gene3D" id="2.30.30.40">
    <property type="entry name" value="SH3 Domains"/>
    <property type="match status" value="1"/>
</dbReference>
<protein>
    <recommendedName>
        <fullName evidence="4">SH3 domain-containing protein</fullName>
    </recommendedName>
</protein>
<sequence>MARHPRPLPVVSGFTVVEGDEIPPHLKDNFDLCFPNPPTASVMPPLAPEVGRLPTAVATETRKLTHGILRTPPDRAPVLEYAVGARIVGVEFPPRYEGKWAIGWHDGVRGAFESDTVKLEPPPRSEVRMQGTSNMQAVARWKFRQTGGEGNWLKFNKGDVIENISWAYTDHWCWSGTSSKHWGIFPQSHIDPNSVQELPSGGGGARDSNSVASAEKKSTMSSLFSIRRTPAENRKFFSRAGNDPSGPRLVID</sequence>
<gene>
    <name evidence="2" type="ORF">PG994_000472</name>
</gene>
<feature type="region of interest" description="Disordered" evidence="1">
    <location>
        <begin position="192"/>
        <end position="227"/>
    </location>
</feature>
<evidence type="ECO:0000313" key="3">
    <source>
        <dbReference type="Proteomes" id="UP001480595"/>
    </source>
</evidence>
<evidence type="ECO:0000313" key="2">
    <source>
        <dbReference type="EMBL" id="KAK8090967.1"/>
    </source>
</evidence>
<dbReference type="EMBL" id="JAQQWL010000001">
    <property type="protein sequence ID" value="KAK8090967.1"/>
    <property type="molecule type" value="Genomic_DNA"/>
</dbReference>
<organism evidence="2 3">
    <name type="scientific">Apiospora phragmitis</name>
    <dbReference type="NCBI Taxonomy" id="2905665"/>
    <lineage>
        <taxon>Eukaryota</taxon>
        <taxon>Fungi</taxon>
        <taxon>Dikarya</taxon>
        <taxon>Ascomycota</taxon>
        <taxon>Pezizomycotina</taxon>
        <taxon>Sordariomycetes</taxon>
        <taxon>Xylariomycetidae</taxon>
        <taxon>Amphisphaeriales</taxon>
        <taxon>Apiosporaceae</taxon>
        <taxon>Apiospora</taxon>
    </lineage>
</organism>
<accession>A0ABR1X6G3</accession>
<evidence type="ECO:0008006" key="4">
    <source>
        <dbReference type="Google" id="ProtNLM"/>
    </source>
</evidence>
<evidence type="ECO:0000256" key="1">
    <source>
        <dbReference type="SAM" id="MobiDB-lite"/>
    </source>
</evidence>
<reference evidence="2 3" key="1">
    <citation type="submission" date="2023-01" db="EMBL/GenBank/DDBJ databases">
        <title>Analysis of 21 Apiospora genomes using comparative genomics revels a genus with tremendous synthesis potential of carbohydrate active enzymes and secondary metabolites.</title>
        <authorList>
            <person name="Sorensen T."/>
        </authorList>
    </citation>
    <scope>NUCLEOTIDE SEQUENCE [LARGE SCALE GENOMIC DNA]</scope>
    <source>
        <strain evidence="2 3">CBS 135458</strain>
    </source>
</reference>